<protein>
    <recommendedName>
        <fullName evidence="2">BRCT domain-containing protein</fullName>
    </recommendedName>
</protein>
<feature type="domain" description="BRCT" evidence="2">
    <location>
        <begin position="537"/>
        <end position="590"/>
    </location>
</feature>
<organism evidence="3 4">
    <name type="scientific">Gryllus longicercus</name>
    <dbReference type="NCBI Taxonomy" id="2509291"/>
    <lineage>
        <taxon>Eukaryota</taxon>
        <taxon>Metazoa</taxon>
        <taxon>Ecdysozoa</taxon>
        <taxon>Arthropoda</taxon>
        <taxon>Hexapoda</taxon>
        <taxon>Insecta</taxon>
        <taxon>Pterygota</taxon>
        <taxon>Neoptera</taxon>
        <taxon>Polyneoptera</taxon>
        <taxon>Orthoptera</taxon>
        <taxon>Ensifera</taxon>
        <taxon>Gryllidea</taxon>
        <taxon>Grylloidea</taxon>
        <taxon>Gryllidae</taxon>
        <taxon>Gryllinae</taxon>
        <taxon>Gryllus</taxon>
    </lineage>
</organism>
<keyword evidence="4" id="KW-1185">Reference proteome</keyword>
<feature type="region of interest" description="Disordered" evidence="1">
    <location>
        <begin position="461"/>
        <end position="493"/>
    </location>
</feature>
<dbReference type="InterPro" id="IPR022047">
    <property type="entry name" value="Microcephalin-like"/>
</dbReference>
<dbReference type="Gene3D" id="3.40.50.10190">
    <property type="entry name" value="BRCT domain"/>
    <property type="match status" value="3"/>
</dbReference>
<dbReference type="GO" id="GO:0000278">
    <property type="term" value="P:mitotic cell cycle"/>
    <property type="evidence" value="ECO:0007669"/>
    <property type="project" value="TreeGrafter"/>
</dbReference>
<evidence type="ECO:0000256" key="1">
    <source>
        <dbReference type="SAM" id="MobiDB-lite"/>
    </source>
</evidence>
<dbReference type="AlphaFoldDB" id="A0AAN9V9G8"/>
<dbReference type="InterPro" id="IPR001357">
    <property type="entry name" value="BRCT_dom"/>
</dbReference>
<dbReference type="Proteomes" id="UP001378592">
    <property type="component" value="Unassembled WGS sequence"/>
</dbReference>
<gene>
    <name evidence="3" type="ORF">R5R35_008809</name>
</gene>
<evidence type="ECO:0000313" key="3">
    <source>
        <dbReference type="EMBL" id="KAK7791791.1"/>
    </source>
</evidence>
<comment type="caution">
    <text evidence="3">The sequence shown here is derived from an EMBL/GenBank/DDBJ whole genome shotgun (WGS) entry which is preliminary data.</text>
</comment>
<dbReference type="PROSITE" id="PS50172">
    <property type="entry name" value="BRCT"/>
    <property type="match status" value="2"/>
</dbReference>
<dbReference type="EMBL" id="JAZDUA010000497">
    <property type="protein sequence ID" value="KAK7791791.1"/>
    <property type="molecule type" value="Genomic_DNA"/>
</dbReference>
<evidence type="ECO:0000259" key="2">
    <source>
        <dbReference type="PROSITE" id="PS50172"/>
    </source>
</evidence>
<feature type="compositionally biased region" description="Low complexity" evidence="1">
    <location>
        <begin position="412"/>
        <end position="429"/>
    </location>
</feature>
<feature type="region of interest" description="Disordered" evidence="1">
    <location>
        <begin position="359"/>
        <end position="432"/>
    </location>
</feature>
<reference evidence="3 4" key="1">
    <citation type="submission" date="2024-03" db="EMBL/GenBank/DDBJ databases">
        <title>The genome assembly and annotation of the cricket Gryllus longicercus Weissman &amp; Gray.</title>
        <authorList>
            <person name="Szrajer S."/>
            <person name="Gray D."/>
            <person name="Ylla G."/>
        </authorList>
    </citation>
    <scope>NUCLEOTIDE SEQUENCE [LARGE SCALE GENOMIC DNA]</scope>
    <source>
        <strain evidence="3">DAG 2021-001</strain>
        <tissue evidence="3">Whole body minus gut</tissue>
    </source>
</reference>
<dbReference type="CDD" id="cd17736">
    <property type="entry name" value="BRCT_microcephalin_rpt2"/>
    <property type="match status" value="1"/>
</dbReference>
<dbReference type="SMART" id="SM00292">
    <property type="entry name" value="BRCT"/>
    <property type="match status" value="3"/>
</dbReference>
<proteinExistence type="predicted"/>
<feature type="domain" description="BRCT" evidence="2">
    <location>
        <begin position="946"/>
        <end position="1013"/>
    </location>
</feature>
<dbReference type="Pfam" id="PF00533">
    <property type="entry name" value="BRCT"/>
    <property type="match status" value="1"/>
</dbReference>
<evidence type="ECO:0000313" key="4">
    <source>
        <dbReference type="Proteomes" id="UP001378592"/>
    </source>
</evidence>
<dbReference type="InterPro" id="IPR036420">
    <property type="entry name" value="BRCT_dom_sf"/>
</dbReference>
<dbReference type="CDD" id="cd17751">
    <property type="entry name" value="BRCT_microcephalin_rpt3"/>
    <property type="match status" value="1"/>
</dbReference>
<dbReference type="SUPFAM" id="SSF52113">
    <property type="entry name" value="BRCT domain"/>
    <property type="match status" value="3"/>
</dbReference>
<dbReference type="PANTHER" id="PTHR14625:SF3">
    <property type="entry name" value="MICROCEPHALIN"/>
    <property type="match status" value="1"/>
</dbReference>
<name>A0AAN9V9G8_9ORTH</name>
<accession>A0AAN9V9G8</accession>
<dbReference type="CDD" id="cd17716">
    <property type="entry name" value="BRCT_microcephalin_rpt1"/>
    <property type="match status" value="1"/>
</dbReference>
<sequence length="1113" mass="123913">MCSLENKTSISETMDHDIWNQHEVSHHFLCLSSRNPKLKLQPLKKVQGNSTPVSKLCMSMENSTLATPEKGAQQTKETLLVETPVKPLQNPTAITPSTTHIGSPVTTPFFTPECTSLNDTREKISLSLLETPKIPKIHSPVGTPLCVALEKPFKTKNVSSTPRRSSRKSIKAVKSHVSEISSKTENELNYLEDSSTELKLSDKNCKLHEVVIDPVNKICNEGKIIDNMQFSESLFARSTGSAIVPNPLDWLPDSLHHAVVHRDGITSEPRLARKSDIVGGATRRLSFSNKKSKKQKIVIPEYDPDDDIFAQGLMPVQFNNIDSLKNQIGQLLNCADIPSPQLRKSYSCGMLNNVHETQTVTPVSSKRKQLKRTPSSAPKAAIKRTLSAPELQKPVSPITSVLPPSPPPLPPSSTNTTASKAPSSSSKVSSEGKIRALLRARDIIKNIRQRAKNFPIMTSEVEKQPLDTESDKKKSEEITSPLAFENRESSRTSGLLKEATDTYELLPPTQPFESFILGDVTAYVEVISKNEDISAGVRKELMKLGATVVPAFNRDVPVTHVVFNDGNISTYKKAKKRNIPLVSVLWIEACRKAGVKVHESLFPPHQIERYESPAIQKELKKRRIMRFYSDETQRPSPRQRKGVIQKETPIQPSAETCIENSAVRKSACAPKWVEEIAGGNGRVRMLVKMTGISKKEFKELVNRPPTPDSDIELDQNSPLPVRLLRKLAKNLPVSNNLDSDETSTNIEMSDIKASSSKRASCENSFTKKLTEIGEMEDHMEISNKQKEEVARNPSVSAVNMTSQTEKTNVLDVTLRRKVSKRKLLSPVQESLIVENVGDVNDNANTVVENPHSCTPKKLNGEKIEKKIKTDNAEIERLDRPEINKIDEDEAVGSREKECVTNAVDPVRRSRRSSSYFVKTKRCSPSPILQRPAIVCTQLHTPDIDLVASVVEKLGMFVVEKNVTSYTTHVVAGASKRTMKLLKGMVRGCWIVSHEWVLRSLEAGKWLDEEEFELTTFSSSVQKYRLEKLSFGGIFKPDIFSSCGPIFVSSQATVPRGDLVELILLCGGETVSRINKAKIAVGKKYTDIICVTALWILDSVQYYCCKPFDNYQCT</sequence>
<dbReference type="Pfam" id="PF12738">
    <property type="entry name" value="PTCB-BRCT"/>
    <property type="match status" value="1"/>
</dbReference>
<dbReference type="PANTHER" id="PTHR14625">
    <property type="entry name" value="MICROCEPHALIN"/>
    <property type="match status" value="1"/>
</dbReference>
<feature type="compositionally biased region" description="Basic and acidic residues" evidence="1">
    <location>
        <begin position="461"/>
        <end position="477"/>
    </location>
</feature>